<comment type="caution">
    <text evidence="1">The sequence shown here is derived from an EMBL/GenBank/DDBJ whole genome shotgun (WGS) entry which is preliminary data.</text>
</comment>
<keyword evidence="2" id="KW-1185">Reference proteome</keyword>
<name>A0ABT0HZK3_9LACO</name>
<reference evidence="1 2" key="1">
    <citation type="submission" date="2021-11" db="EMBL/GenBank/DDBJ databases">
        <title>Comparative genomics of bee honey and flower isolates.</title>
        <authorList>
            <person name="Bechtner J.D."/>
            <person name="Gallus M.K."/>
            <person name="Ehrmann M."/>
        </authorList>
    </citation>
    <scope>NUCLEOTIDE SEQUENCE [LARGE SCALE GENOMIC DNA]</scope>
    <source>
        <strain evidence="1 2">M161</strain>
    </source>
</reference>
<gene>
    <name evidence="1" type="ORF">LNP07_00525</name>
</gene>
<dbReference type="EMBL" id="JAJIAO010000001">
    <property type="protein sequence ID" value="MCK8624007.1"/>
    <property type="molecule type" value="Genomic_DNA"/>
</dbReference>
<organism evidence="1 2">
    <name type="scientific">Apilactobacillus xinyiensis</name>
    <dbReference type="NCBI Taxonomy" id="2841032"/>
    <lineage>
        <taxon>Bacteria</taxon>
        <taxon>Bacillati</taxon>
        <taxon>Bacillota</taxon>
        <taxon>Bacilli</taxon>
        <taxon>Lactobacillales</taxon>
        <taxon>Lactobacillaceae</taxon>
        <taxon>Apilactobacillus</taxon>
    </lineage>
</organism>
<dbReference type="Proteomes" id="UP001522905">
    <property type="component" value="Unassembled WGS sequence"/>
</dbReference>
<accession>A0ABT0HZK3</accession>
<proteinExistence type="predicted"/>
<sequence>MLTLNINPNLGNQEVQLSDKSTGQLSGVRISGGFVGNAVIQWTFISTGHKHEGFVYAGDLQEGQVITSLNNVDEYKIHFI</sequence>
<dbReference type="RefSeq" id="WP_220727721.1">
    <property type="nucleotide sequence ID" value="NZ_BPLL01000014.1"/>
</dbReference>
<protein>
    <submittedName>
        <fullName evidence="1">Uncharacterized protein</fullName>
    </submittedName>
</protein>
<evidence type="ECO:0000313" key="2">
    <source>
        <dbReference type="Proteomes" id="UP001522905"/>
    </source>
</evidence>
<evidence type="ECO:0000313" key="1">
    <source>
        <dbReference type="EMBL" id="MCK8624007.1"/>
    </source>
</evidence>